<dbReference type="Gene3D" id="3.30.1330.70">
    <property type="entry name" value="Holliday junction resolvase RusA"/>
    <property type="match status" value="1"/>
</dbReference>
<dbReference type="InterPro" id="IPR036614">
    <property type="entry name" value="RusA-like_sf"/>
</dbReference>
<name>A0A6M3M6U9_9ZZZZ</name>
<dbReference type="EMBL" id="MT143849">
    <property type="protein sequence ID" value="QJB03497.1"/>
    <property type="molecule type" value="Genomic_DNA"/>
</dbReference>
<dbReference type="GO" id="GO:0006310">
    <property type="term" value="P:DNA recombination"/>
    <property type="evidence" value="ECO:0007669"/>
    <property type="project" value="InterPro"/>
</dbReference>
<protein>
    <submittedName>
        <fullName evidence="1">Putative endodeoxyribonuclease</fullName>
    </submittedName>
</protein>
<dbReference type="GO" id="GO:0006281">
    <property type="term" value="P:DNA repair"/>
    <property type="evidence" value="ECO:0007669"/>
    <property type="project" value="InterPro"/>
</dbReference>
<proteinExistence type="predicted"/>
<accession>A0A6M3M6U9</accession>
<dbReference type="InterPro" id="IPR008822">
    <property type="entry name" value="Endonuclease_RusA-like"/>
</dbReference>
<organism evidence="1">
    <name type="scientific">viral metagenome</name>
    <dbReference type="NCBI Taxonomy" id="1070528"/>
    <lineage>
        <taxon>unclassified sequences</taxon>
        <taxon>metagenomes</taxon>
        <taxon>organismal metagenomes</taxon>
    </lineage>
</organism>
<dbReference type="AlphaFoldDB" id="A0A6M3M6U9"/>
<gene>
    <name evidence="1" type="ORF">MM171B00685_0002</name>
</gene>
<dbReference type="GO" id="GO:0000287">
    <property type="term" value="F:magnesium ion binding"/>
    <property type="evidence" value="ECO:0007669"/>
    <property type="project" value="InterPro"/>
</dbReference>
<evidence type="ECO:0000313" key="1">
    <source>
        <dbReference type="EMBL" id="QJB03497.1"/>
    </source>
</evidence>
<sequence length="134" mass="15008">MRAIIHVEPHAKGRPKVSTFGGHAQVYTPKKTRIAEADIKAAIRNKIAKAERFGAGEALVLWVTFYVVRPKSAPKRVKHPVTRPDLDNYLKTLLDALDKFAFPDDAQIVNIHAKKAFAAVGTPPRIEFILEREE</sequence>
<reference evidence="1" key="1">
    <citation type="submission" date="2020-03" db="EMBL/GenBank/DDBJ databases">
        <title>The deep terrestrial virosphere.</title>
        <authorList>
            <person name="Holmfeldt K."/>
            <person name="Nilsson E."/>
            <person name="Simone D."/>
            <person name="Lopez-Fernandez M."/>
            <person name="Wu X."/>
            <person name="de Brujin I."/>
            <person name="Lundin D."/>
            <person name="Andersson A."/>
            <person name="Bertilsson S."/>
            <person name="Dopson M."/>
        </authorList>
    </citation>
    <scope>NUCLEOTIDE SEQUENCE</scope>
    <source>
        <strain evidence="1">MM171B00685</strain>
    </source>
</reference>
<dbReference type="SUPFAM" id="SSF103084">
    <property type="entry name" value="Holliday junction resolvase RusA"/>
    <property type="match status" value="1"/>
</dbReference>
<dbReference type="Pfam" id="PF05866">
    <property type="entry name" value="RusA"/>
    <property type="match status" value="1"/>
</dbReference>